<dbReference type="EMBL" id="WPOC01000002">
    <property type="protein sequence ID" value="MVN13970.1"/>
    <property type="molecule type" value="Genomic_DNA"/>
</dbReference>
<protein>
    <submittedName>
        <fullName evidence="1">Uncharacterized protein</fullName>
    </submittedName>
</protein>
<organism evidence="1 2">
    <name type="scientific">Gordonibacter urolithinfaciens</name>
    <dbReference type="NCBI Taxonomy" id="1335613"/>
    <lineage>
        <taxon>Bacteria</taxon>
        <taxon>Bacillati</taxon>
        <taxon>Actinomycetota</taxon>
        <taxon>Coriobacteriia</taxon>
        <taxon>Eggerthellales</taxon>
        <taxon>Eggerthellaceae</taxon>
        <taxon>Gordonibacter</taxon>
    </lineage>
</organism>
<keyword evidence="2" id="KW-1185">Reference proteome</keyword>
<evidence type="ECO:0000313" key="2">
    <source>
        <dbReference type="Proteomes" id="UP000468327"/>
    </source>
</evidence>
<dbReference type="AlphaFoldDB" id="A0A6N8IEU9"/>
<reference evidence="1 2" key="1">
    <citation type="submission" date="2019-11" db="EMBL/GenBank/DDBJ databases">
        <title>Whole genome shotgun sequencing (WGS) data from Adlercreutzia equolifaciens ResAG-91, Eggerthella lenta MRI-F36, MRI-F37, MRI-F40, ResAG-49, ResAG-88, ResAG-121, ResAG-145, and Gordonibacter sp. ResAG-5, ResAG-26, ResAG-43, ResAG-50, ResAG-59.</title>
        <authorList>
            <person name="Stoll D.A."/>
            <person name="Danylec N."/>
            <person name="Franz C.M.A.P."/>
            <person name="Huch M."/>
        </authorList>
    </citation>
    <scope>NUCLEOTIDE SEQUENCE [LARGE SCALE GENOMIC DNA]</scope>
    <source>
        <strain evidence="1 2">ResAG-59</strain>
    </source>
</reference>
<gene>
    <name evidence="1" type="ORF">GO738_01140</name>
</gene>
<accession>A0A6N8IEU9</accession>
<name>A0A6N8IEU9_9ACTN</name>
<sequence>MSLLYPDTVTVYNRLGGEGRAVSWQRTVLTEAARVFDPIGTVRAPGGDRPAAVATAVIAPAGYTAPADFAPGSAGWTLRPRDMVALGAQTSPEPPKGALTVSVAEAIRMGASVDHVEAEF</sequence>
<evidence type="ECO:0000313" key="1">
    <source>
        <dbReference type="EMBL" id="MVN13970.1"/>
    </source>
</evidence>
<comment type="caution">
    <text evidence="1">The sequence shown here is derived from an EMBL/GenBank/DDBJ whole genome shotgun (WGS) entry which is preliminary data.</text>
</comment>
<dbReference type="Proteomes" id="UP000468327">
    <property type="component" value="Unassembled WGS sequence"/>
</dbReference>
<proteinExistence type="predicted"/>
<dbReference type="RefSeq" id="WP_154249412.1">
    <property type="nucleotide sequence ID" value="NZ_JAJCHO010000003.1"/>
</dbReference>